<gene>
    <name evidence="1" type="ORF">CMUST_05200</name>
</gene>
<dbReference type="EMBL" id="CP011542">
    <property type="protein sequence ID" value="AKK05378.1"/>
    <property type="molecule type" value="Genomic_DNA"/>
</dbReference>
<dbReference type="PATRIC" id="fig|571915.4.peg.1101"/>
<evidence type="ECO:0000313" key="2">
    <source>
        <dbReference type="Proteomes" id="UP000035199"/>
    </source>
</evidence>
<dbReference type="Pfam" id="PF21813">
    <property type="entry name" value="DUF6882"/>
    <property type="match status" value="1"/>
</dbReference>
<reference evidence="2" key="2">
    <citation type="submission" date="2015-05" db="EMBL/GenBank/DDBJ databases">
        <title>Complete genome sequence of Corynebacterium mustelae DSM 45274, isolated from various tissues of a male ferret with lethal sepsis.</title>
        <authorList>
            <person name="Ruckert C."/>
            <person name="Albersmeier A."/>
            <person name="Winkler A."/>
            <person name="Tauch A."/>
        </authorList>
    </citation>
    <scope>NUCLEOTIDE SEQUENCE [LARGE SCALE GENOMIC DNA]</scope>
    <source>
        <strain evidence="2">DSM 45274</strain>
    </source>
</reference>
<dbReference type="STRING" id="571915.CMUST_05200"/>
<name>A0A0G3H0M8_9CORY</name>
<keyword evidence="2" id="KW-1185">Reference proteome</keyword>
<dbReference type="KEGG" id="cmv:CMUST_05200"/>
<dbReference type="Proteomes" id="UP000035199">
    <property type="component" value="Chromosome"/>
</dbReference>
<evidence type="ECO:0000313" key="1">
    <source>
        <dbReference type="EMBL" id="AKK05378.1"/>
    </source>
</evidence>
<dbReference type="OrthoDB" id="4428117at2"/>
<dbReference type="AlphaFoldDB" id="A0A0G3H0M8"/>
<organism evidence="1 2">
    <name type="scientific">Corynebacterium mustelae</name>
    <dbReference type="NCBI Taxonomy" id="571915"/>
    <lineage>
        <taxon>Bacteria</taxon>
        <taxon>Bacillati</taxon>
        <taxon>Actinomycetota</taxon>
        <taxon>Actinomycetes</taxon>
        <taxon>Mycobacteriales</taxon>
        <taxon>Corynebacteriaceae</taxon>
        <taxon>Corynebacterium</taxon>
    </lineage>
</organism>
<dbReference type="InterPro" id="IPR049249">
    <property type="entry name" value="DUF6882"/>
</dbReference>
<sequence length="351" mass="38602">MFLSAPLSLSDVVTDGFITQAGIDDMFRLRGNITEVEYNPQGDSYEVVLHYGKETQVFDAQIVAHIDADRTTWSWITEPQFGFLGTWPSDDMITAARTLHNNGPSFLVPRADGATDVVLIDRNEFPALHPRTALCVGLATMPETMDIQRAILAFSAVNQLSIHVDENTITFEDGTVVDLTARRVIGPLSFADVVADAFYFSAEHQLFFDGNYPSPLVAFQPETNSLIINDSVTAHGILVGTITDKVFRWANVPVLRQFAVENGVSEFLRPEIPVSDAAELGLDCAAKRILRHWTHVFVQLDDDTTALVLADGPTLRLPAKTVEATEAVLAIPAPPHIDRDRAVASYQQLRG</sequence>
<proteinExistence type="predicted"/>
<accession>A0A0G3H0M8</accession>
<reference evidence="1 2" key="1">
    <citation type="journal article" date="2015" name="Genome Announc.">
        <title>Complete Genome Sequence of the Type Strain Corynebacterium mustelae DSM 45274, Isolated from Various Tissues of a Male Ferret with Lethal Sepsis.</title>
        <authorList>
            <person name="Ruckert C."/>
            <person name="Eimer J."/>
            <person name="Winkler A."/>
            <person name="Tauch A."/>
        </authorList>
    </citation>
    <scope>NUCLEOTIDE SEQUENCE [LARGE SCALE GENOMIC DNA]</scope>
    <source>
        <strain evidence="1 2">DSM 45274</strain>
    </source>
</reference>
<protein>
    <submittedName>
        <fullName evidence="1">Uncharacterized protein</fullName>
    </submittedName>
</protein>